<dbReference type="KEGG" id="ncb:C0V82_14825"/>
<gene>
    <name evidence="1" type="ORF">C0V82_14825</name>
</gene>
<dbReference type="OrthoDB" id="7359714at2"/>
<name>A0A2K9NE21_9PROT</name>
<sequence>MSLLTRSLFAASLTLATLPALAANQDTNRPVGQTMGEIARQADQPAARAPAAAPAVQLPAASNLPTMGEVVKQQDAQAKAAAAAAPGCTRPQMPGKLPDGKTATEAEMRNAQVAVKTYVTQSEAFNACLDKLVKVSLNKISAREYLALIQQYDLTVTAMQIFAERFNVQLRAYKARTGAQPSGQ</sequence>
<protein>
    <submittedName>
        <fullName evidence="1">Uncharacterized protein</fullName>
    </submittedName>
</protein>
<evidence type="ECO:0000313" key="1">
    <source>
        <dbReference type="EMBL" id="AUN31368.1"/>
    </source>
</evidence>
<organism evidence="1 2">
    <name type="scientific">Niveispirillum cyanobacteriorum</name>
    <dbReference type="NCBI Taxonomy" id="1612173"/>
    <lineage>
        <taxon>Bacteria</taxon>
        <taxon>Pseudomonadati</taxon>
        <taxon>Pseudomonadota</taxon>
        <taxon>Alphaproteobacteria</taxon>
        <taxon>Rhodospirillales</taxon>
        <taxon>Azospirillaceae</taxon>
        <taxon>Niveispirillum</taxon>
    </lineage>
</organism>
<dbReference type="EMBL" id="CP025611">
    <property type="protein sequence ID" value="AUN31368.1"/>
    <property type="molecule type" value="Genomic_DNA"/>
</dbReference>
<keyword evidence="2" id="KW-1185">Reference proteome</keyword>
<proteinExistence type="predicted"/>
<accession>A0A2K9NE21</accession>
<evidence type="ECO:0000313" key="2">
    <source>
        <dbReference type="Proteomes" id="UP000234752"/>
    </source>
</evidence>
<reference evidence="1 2" key="1">
    <citation type="submission" date="2017-12" db="EMBL/GenBank/DDBJ databases">
        <title>Genomes of bacteria within cyanobacterial aggregates.</title>
        <authorList>
            <person name="Cai H."/>
        </authorList>
    </citation>
    <scope>NUCLEOTIDE SEQUENCE [LARGE SCALE GENOMIC DNA]</scope>
    <source>
        <strain evidence="1 2">TH16</strain>
    </source>
</reference>
<dbReference type="RefSeq" id="WP_102112974.1">
    <property type="nucleotide sequence ID" value="NZ_BMGN01000005.1"/>
</dbReference>
<dbReference type="Proteomes" id="UP000234752">
    <property type="component" value="Chromosome eg_1"/>
</dbReference>
<dbReference type="AlphaFoldDB" id="A0A2K9NE21"/>